<dbReference type="OrthoDB" id="143162at2"/>
<keyword evidence="1" id="KW-0472">Membrane</keyword>
<feature type="transmembrane region" description="Helical" evidence="1">
    <location>
        <begin position="621"/>
        <end position="643"/>
    </location>
</feature>
<feature type="transmembrane region" description="Helical" evidence="1">
    <location>
        <begin position="420"/>
        <end position="439"/>
    </location>
</feature>
<feature type="transmembrane region" description="Helical" evidence="1">
    <location>
        <begin position="663"/>
        <end position="681"/>
    </location>
</feature>
<feature type="transmembrane region" description="Helical" evidence="1">
    <location>
        <begin position="693"/>
        <end position="711"/>
    </location>
</feature>
<dbReference type="Proteomes" id="UP000287224">
    <property type="component" value="Unassembled WGS sequence"/>
</dbReference>
<evidence type="ECO:0000313" key="2">
    <source>
        <dbReference type="EMBL" id="GCE08116.1"/>
    </source>
</evidence>
<dbReference type="AlphaFoldDB" id="A0A401ZMX7"/>
<feature type="transmembrane region" description="Helical" evidence="1">
    <location>
        <begin position="812"/>
        <end position="841"/>
    </location>
</feature>
<keyword evidence="1" id="KW-1133">Transmembrane helix</keyword>
<protein>
    <submittedName>
        <fullName evidence="2">Uncharacterized protein</fullName>
    </submittedName>
</protein>
<evidence type="ECO:0000256" key="1">
    <source>
        <dbReference type="SAM" id="Phobius"/>
    </source>
</evidence>
<feature type="transmembrane region" description="Helical" evidence="1">
    <location>
        <begin position="587"/>
        <end position="609"/>
    </location>
</feature>
<dbReference type="EMBL" id="BIFQ01000002">
    <property type="protein sequence ID" value="GCE08116.1"/>
    <property type="molecule type" value="Genomic_DNA"/>
</dbReference>
<feature type="transmembrane region" description="Helical" evidence="1">
    <location>
        <begin position="923"/>
        <end position="940"/>
    </location>
</feature>
<feature type="transmembrane region" description="Helical" evidence="1">
    <location>
        <begin position="738"/>
        <end position="757"/>
    </location>
</feature>
<name>A0A401ZMX7_9CHLR</name>
<feature type="transmembrane region" description="Helical" evidence="1">
    <location>
        <begin position="549"/>
        <end position="567"/>
    </location>
</feature>
<feature type="transmembrane region" description="Helical" evidence="1">
    <location>
        <begin position="363"/>
        <end position="383"/>
    </location>
</feature>
<feature type="transmembrane region" description="Helical" evidence="1">
    <location>
        <begin position="517"/>
        <end position="537"/>
    </location>
</feature>
<evidence type="ECO:0000313" key="3">
    <source>
        <dbReference type="Proteomes" id="UP000287224"/>
    </source>
</evidence>
<keyword evidence="1" id="KW-0812">Transmembrane</keyword>
<organism evidence="2 3">
    <name type="scientific">Dictyobacter aurantiacus</name>
    <dbReference type="NCBI Taxonomy" id="1936993"/>
    <lineage>
        <taxon>Bacteria</taxon>
        <taxon>Bacillati</taxon>
        <taxon>Chloroflexota</taxon>
        <taxon>Ktedonobacteria</taxon>
        <taxon>Ktedonobacterales</taxon>
        <taxon>Dictyobacteraceae</taxon>
        <taxon>Dictyobacter</taxon>
    </lineage>
</organism>
<comment type="caution">
    <text evidence="2">The sequence shown here is derived from an EMBL/GenBank/DDBJ whole genome shotgun (WGS) entry which is preliminary data.</text>
</comment>
<accession>A0A401ZMX7</accession>
<feature type="transmembrane region" description="Helical" evidence="1">
    <location>
        <begin position="892"/>
        <end position="911"/>
    </location>
</feature>
<feature type="transmembrane region" description="Helical" evidence="1">
    <location>
        <begin position="480"/>
        <end position="497"/>
    </location>
</feature>
<reference evidence="3" key="1">
    <citation type="submission" date="2018-12" db="EMBL/GenBank/DDBJ databases">
        <title>Tengunoibacter tsumagoiensis gen. nov., sp. nov., Dictyobacter kobayashii sp. nov., D. alpinus sp. nov., and D. joshuensis sp. nov. and description of Dictyobacteraceae fam. nov. within the order Ktedonobacterales isolated from Tengu-no-mugimeshi.</title>
        <authorList>
            <person name="Wang C.M."/>
            <person name="Zheng Y."/>
            <person name="Sakai Y."/>
            <person name="Toyoda A."/>
            <person name="Minakuchi Y."/>
            <person name="Abe K."/>
            <person name="Yokota A."/>
            <person name="Yabe S."/>
        </authorList>
    </citation>
    <scope>NUCLEOTIDE SEQUENCE [LARGE SCALE GENOMIC DNA]</scope>
    <source>
        <strain evidence="3">S-27</strain>
    </source>
</reference>
<feature type="transmembrane region" description="Helical" evidence="1">
    <location>
        <begin position="445"/>
        <end position="468"/>
    </location>
</feature>
<sequence length="969" mass="107772">MLNQILNFIEGQYVYCPRCLHRLPIRSQVKQDVPCEECHFTIPLAYIRGCKDAPPVFVQLFGLTEAGKTMFLDMLRLHLYDMDRAWGAAGFYAQPITQLDVEHKNVLQAERVEGVLPGSTPKRDRDQNEVYIMSLKHMVRWGSRFLVVMDHAGEQFGRLVIDVAEIPFLQHTPVTIMLLSLPDLLRDKMRVDNLVNSYITSLEERRVNFARERRQLIIVFSKADIIPDLAPELRDYLSQDTVYESLKGNFTLSEAELDAYMQQMEVISHATRLWVEKSVQGGAAMLHMLDDRGIDTRFTVMSATGHPLSTDGNRLAPSPRRVLDPFFWLLEYYKRLGPQNIVQARWSTILATFLPGLRLASSLVLLILLFCCALGGGIYAFQFSQGSSAFTGLSLSLVLLCICSLVQQRLTDKHDPVLRGLLRVAIPAFFLACVALQTIPTVQQALSQIMLYQLLGISIIGTALFSCFQPAARVTAQSRVTLATIVGSAALLQYVYGAQQQLPSLPYLQTGISASTYSAINTTLVVILFCVAVLVLLLSTPERIWFDRVALGMVALVYGAFQLVYGTQEINDAFSSAGPLFQSRDNIAIINNIIIFVVAIVLPISLFILHRFARIDRLPLLILALVCAGMLNFLGDGVALPYGPYSTFTLTWTIADLLSSTQIVIYGLIIAGVLMLIRWLFTRFSGTFTFWDHVMLFFTALVCAQLQVFPWESSVLLTQTPELQATFSTLNNSIAGSLTWLMLAGSIGVLALLLLPLARQITQIERVATLISERASWLVHVPVWFEHMLIASTASGCALLIGLYGLTDPTPAILYAIGGIGITWYQIAALLFVILAIISIGRLTRPLTRSDRFLLLMNIVLCTVFYVAKGVPQIPLSSVLQNWDEGAYNSQLPNLLFGMLLAGMALIFLWWSTNQKRSGDRRLLQIIFVLALTSSVLQLWVSSLFFTLLALLALIMGVVIAALSTSSML</sequence>
<gene>
    <name evidence="2" type="ORF">KDAU_54450</name>
</gene>
<feature type="transmembrane region" description="Helical" evidence="1">
    <location>
        <begin position="853"/>
        <end position="872"/>
    </location>
</feature>
<feature type="transmembrane region" description="Helical" evidence="1">
    <location>
        <begin position="946"/>
        <end position="965"/>
    </location>
</feature>
<dbReference type="RefSeq" id="WP_126600447.1">
    <property type="nucleotide sequence ID" value="NZ_BIFQ01000002.1"/>
</dbReference>
<feature type="transmembrane region" description="Helical" evidence="1">
    <location>
        <begin position="777"/>
        <end position="806"/>
    </location>
</feature>
<keyword evidence="3" id="KW-1185">Reference proteome</keyword>
<proteinExistence type="predicted"/>